<dbReference type="EC" id="5.6.2.2" evidence="3"/>
<name>X0XMR3_9ZZZZ</name>
<organism evidence="11">
    <name type="scientific">marine sediment metagenome</name>
    <dbReference type="NCBI Taxonomy" id="412755"/>
    <lineage>
        <taxon>unclassified sequences</taxon>
        <taxon>metagenomes</taxon>
        <taxon>ecological metagenomes</taxon>
    </lineage>
</organism>
<dbReference type="InterPro" id="IPR018522">
    <property type="entry name" value="TopoIIA_CS"/>
</dbReference>
<feature type="non-terminal residue" evidence="11">
    <location>
        <position position="1"/>
    </location>
</feature>
<dbReference type="InterPro" id="IPR013759">
    <property type="entry name" value="Topo_IIA_B_C"/>
</dbReference>
<dbReference type="InterPro" id="IPR014721">
    <property type="entry name" value="Ribsml_uS5_D2-typ_fold_subgr"/>
</dbReference>
<keyword evidence="5" id="KW-0067">ATP-binding</keyword>
<dbReference type="GO" id="GO:0003918">
    <property type="term" value="F:DNA topoisomerase type II (double strand cut, ATP-hydrolyzing) activity"/>
    <property type="evidence" value="ECO:0007669"/>
    <property type="project" value="UniProtKB-EC"/>
</dbReference>
<keyword evidence="9" id="KW-0413">Isomerase</keyword>
<dbReference type="GO" id="GO:0005524">
    <property type="term" value="F:ATP binding"/>
    <property type="evidence" value="ECO:0007669"/>
    <property type="project" value="UniProtKB-KW"/>
</dbReference>
<feature type="non-terminal residue" evidence="11">
    <location>
        <position position="253"/>
    </location>
</feature>
<keyword evidence="6" id="KW-0460">Magnesium</keyword>
<dbReference type="PRINTS" id="PR00418">
    <property type="entry name" value="TPI2FAMILY"/>
</dbReference>
<evidence type="ECO:0000256" key="8">
    <source>
        <dbReference type="ARBA" id="ARBA00023125"/>
    </source>
</evidence>
<dbReference type="AlphaFoldDB" id="X0XMR3"/>
<feature type="domain" description="Toprim" evidence="10">
    <location>
        <begin position="135"/>
        <end position="249"/>
    </location>
</feature>
<dbReference type="PROSITE" id="PS00177">
    <property type="entry name" value="TOPOISOMERASE_II"/>
    <property type="match status" value="1"/>
</dbReference>
<dbReference type="GO" id="GO:0003677">
    <property type="term" value="F:DNA binding"/>
    <property type="evidence" value="ECO:0007669"/>
    <property type="project" value="UniProtKB-KW"/>
</dbReference>
<dbReference type="InterPro" id="IPR020568">
    <property type="entry name" value="Ribosomal_Su5_D2-typ_SF"/>
</dbReference>
<comment type="similarity">
    <text evidence="2">Belongs to the type II topoisomerase GyrB family.</text>
</comment>
<evidence type="ECO:0000256" key="6">
    <source>
        <dbReference type="ARBA" id="ARBA00022842"/>
    </source>
</evidence>
<evidence type="ECO:0000256" key="2">
    <source>
        <dbReference type="ARBA" id="ARBA00010708"/>
    </source>
</evidence>
<comment type="catalytic activity">
    <reaction evidence="1">
        <text>ATP-dependent breakage, passage and rejoining of double-stranded DNA.</text>
        <dbReference type="EC" id="5.6.2.2"/>
    </reaction>
</comment>
<gene>
    <name evidence="11" type="ORF">S01H1_61754</name>
</gene>
<keyword evidence="7" id="KW-0799">Topoisomerase</keyword>
<dbReference type="Pfam" id="PF00204">
    <property type="entry name" value="DNA_gyraseB"/>
    <property type="match status" value="1"/>
</dbReference>
<keyword evidence="4" id="KW-0547">Nucleotide-binding</keyword>
<dbReference type="SMART" id="SM00433">
    <property type="entry name" value="TOP2c"/>
    <property type="match status" value="1"/>
</dbReference>
<dbReference type="EMBL" id="BARS01040523">
    <property type="protein sequence ID" value="GAG36617.1"/>
    <property type="molecule type" value="Genomic_DNA"/>
</dbReference>
<dbReference type="PRINTS" id="PR01159">
    <property type="entry name" value="DNAGYRASEB"/>
</dbReference>
<dbReference type="InterPro" id="IPR001241">
    <property type="entry name" value="Topo_IIA"/>
</dbReference>
<dbReference type="InterPro" id="IPR034160">
    <property type="entry name" value="TOPRIM_GyrB"/>
</dbReference>
<accession>X0XMR3</accession>
<dbReference type="InterPro" id="IPR013760">
    <property type="entry name" value="Topo_IIA-like_dom_sf"/>
</dbReference>
<dbReference type="Gene3D" id="3.30.230.10">
    <property type="match status" value="1"/>
</dbReference>
<evidence type="ECO:0000256" key="4">
    <source>
        <dbReference type="ARBA" id="ARBA00022741"/>
    </source>
</evidence>
<comment type="caution">
    <text evidence="11">The sequence shown here is derived from an EMBL/GenBank/DDBJ whole genome shotgun (WGS) entry which is preliminary data.</text>
</comment>
<evidence type="ECO:0000256" key="3">
    <source>
        <dbReference type="ARBA" id="ARBA00012895"/>
    </source>
</evidence>
<dbReference type="Gene3D" id="3.40.50.670">
    <property type="match status" value="1"/>
</dbReference>
<evidence type="ECO:0000256" key="9">
    <source>
        <dbReference type="ARBA" id="ARBA00023235"/>
    </source>
</evidence>
<protein>
    <recommendedName>
        <fullName evidence="3">DNA topoisomerase (ATP-hydrolyzing)</fullName>
        <ecNumber evidence="3">5.6.2.2</ecNumber>
    </recommendedName>
</protein>
<dbReference type="CDD" id="cd03366">
    <property type="entry name" value="TOPRIM_TopoIIA_GyrB"/>
    <property type="match status" value="1"/>
</dbReference>
<reference evidence="11" key="1">
    <citation type="journal article" date="2014" name="Front. Microbiol.">
        <title>High frequency of phylogenetically diverse reductive dehalogenase-homologous genes in deep subseafloor sedimentary metagenomes.</title>
        <authorList>
            <person name="Kawai M."/>
            <person name="Futagami T."/>
            <person name="Toyoda A."/>
            <person name="Takaki Y."/>
            <person name="Nishi S."/>
            <person name="Hori S."/>
            <person name="Arai W."/>
            <person name="Tsubouchi T."/>
            <person name="Morono Y."/>
            <person name="Uchiyama I."/>
            <person name="Ito T."/>
            <person name="Fujiyama A."/>
            <person name="Inagaki F."/>
            <person name="Takami H."/>
        </authorList>
    </citation>
    <scope>NUCLEOTIDE SEQUENCE</scope>
    <source>
        <strain evidence="11">Expedition CK06-06</strain>
    </source>
</reference>
<dbReference type="FunFam" id="3.40.50.670:FF:000001">
    <property type="entry name" value="DNA topoisomerase 2"/>
    <property type="match status" value="1"/>
</dbReference>
<dbReference type="SUPFAM" id="SSF54211">
    <property type="entry name" value="Ribosomal protein S5 domain 2-like"/>
    <property type="match status" value="1"/>
</dbReference>
<dbReference type="InterPro" id="IPR000565">
    <property type="entry name" value="Topo_IIA_B"/>
</dbReference>
<evidence type="ECO:0000256" key="1">
    <source>
        <dbReference type="ARBA" id="ARBA00000185"/>
    </source>
</evidence>
<dbReference type="CDD" id="cd00822">
    <property type="entry name" value="TopoII_Trans_DNA_gyrase"/>
    <property type="match status" value="1"/>
</dbReference>
<dbReference type="InterPro" id="IPR006171">
    <property type="entry name" value="TOPRIM_dom"/>
</dbReference>
<keyword evidence="8" id="KW-0238">DNA-binding</keyword>
<dbReference type="PANTHER" id="PTHR45866">
    <property type="entry name" value="DNA GYRASE/TOPOISOMERASE SUBUNIT B"/>
    <property type="match status" value="1"/>
</dbReference>
<evidence type="ECO:0000259" key="10">
    <source>
        <dbReference type="PROSITE" id="PS50880"/>
    </source>
</evidence>
<evidence type="ECO:0000313" key="11">
    <source>
        <dbReference type="EMBL" id="GAG36617.1"/>
    </source>
</evidence>
<dbReference type="PANTHER" id="PTHR45866:SF1">
    <property type="entry name" value="DNA GYRASE SUBUNIT B, MITOCHONDRIAL"/>
    <property type="match status" value="1"/>
</dbReference>
<proteinExistence type="inferred from homology"/>
<evidence type="ECO:0000256" key="7">
    <source>
        <dbReference type="ARBA" id="ARBA00023029"/>
    </source>
</evidence>
<dbReference type="PROSITE" id="PS50880">
    <property type="entry name" value="TOPRIM"/>
    <property type="match status" value="1"/>
</dbReference>
<sequence length="253" mass="28067">HLSGFKSGLTRTINDYVKKKENQPIVLLGEDVREGLTAIINMKMPDPQFEGQTKTKLGNTEAKGIVESIVYGNLSRYLEENPTIGKLVIQNVVSASRVRQTAQKAREVARRKEGLVGGALPGKLAACSEDNPEKSELFIVEGDSAGGSAKQGRDRRFQAILPLRGKILNVEKTHLLRILNNEEIKSMIAAIGTGIKEEFSLSGLRYSKVILMSDADVDGAHIRTLILTFFYRYMQDLIREGHVYIAQPPLYKV</sequence>
<dbReference type="GO" id="GO:0006265">
    <property type="term" value="P:DNA topological change"/>
    <property type="evidence" value="ECO:0007669"/>
    <property type="project" value="InterPro"/>
</dbReference>
<dbReference type="SUPFAM" id="SSF56719">
    <property type="entry name" value="Type II DNA topoisomerase"/>
    <property type="match status" value="1"/>
</dbReference>
<dbReference type="InterPro" id="IPR013506">
    <property type="entry name" value="Topo_IIA_bsu_dom2"/>
</dbReference>
<dbReference type="Pfam" id="PF01751">
    <property type="entry name" value="Toprim"/>
    <property type="match status" value="1"/>
</dbReference>
<evidence type="ECO:0000256" key="5">
    <source>
        <dbReference type="ARBA" id="ARBA00022840"/>
    </source>
</evidence>